<dbReference type="Proteomes" id="UP000709959">
    <property type="component" value="Unassembled WGS sequence"/>
</dbReference>
<dbReference type="InterPro" id="IPR014030">
    <property type="entry name" value="Ketoacyl_synth_N"/>
</dbReference>
<organism evidence="2 3">
    <name type="scientific">Candidatus Geothrix odensensis</name>
    <dbReference type="NCBI Taxonomy" id="2954440"/>
    <lineage>
        <taxon>Bacteria</taxon>
        <taxon>Pseudomonadati</taxon>
        <taxon>Acidobacteriota</taxon>
        <taxon>Holophagae</taxon>
        <taxon>Holophagales</taxon>
        <taxon>Holophagaceae</taxon>
        <taxon>Geothrix</taxon>
    </lineage>
</organism>
<sequence>MPNLSVSVPLLRASFWSPAPLVGVQGDPFLEASSGAPDLGFIEPLLRRRLSPLGRAMLHCAGRVAEGLGPLPSVFASRHGEVARSLPILEDLARGLPSSPTQFSMNVHNAVAGVWSIARQDPSPSISLAAGPETFGLGLLEAFGIHAADPDQPVLFVYGDEPLPAPFAAFADREAPLHAVALLIGLPAARRLVLQRESGGAGDPAPIPQSLQVLQALQSGLPQGPWAEAGGTWRWARG</sequence>
<gene>
    <name evidence="2" type="ORF">IPN91_14845</name>
</gene>
<protein>
    <submittedName>
        <fullName evidence="2">Beta-ketoacyl synthase chain length factor</fullName>
    </submittedName>
</protein>
<name>A0A936K6K4_9BACT</name>
<accession>A0A936K6K4</accession>
<proteinExistence type="predicted"/>
<evidence type="ECO:0000313" key="2">
    <source>
        <dbReference type="EMBL" id="MBK8573858.1"/>
    </source>
</evidence>
<feature type="domain" description="Beta-ketoacyl synthase-like N-terminal" evidence="1">
    <location>
        <begin position="30"/>
        <end position="235"/>
    </location>
</feature>
<dbReference type="AlphaFoldDB" id="A0A936K6K4"/>
<evidence type="ECO:0000259" key="1">
    <source>
        <dbReference type="Pfam" id="PF13723"/>
    </source>
</evidence>
<evidence type="ECO:0000313" key="3">
    <source>
        <dbReference type="Proteomes" id="UP000709959"/>
    </source>
</evidence>
<dbReference type="EMBL" id="JADKCH010000032">
    <property type="protein sequence ID" value="MBK8573858.1"/>
    <property type="molecule type" value="Genomic_DNA"/>
</dbReference>
<comment type="caution">
    <text evidence="2">The sequence shown here is derived from an EMBL/GenBank/DDBJ whole genome shotgun (WGS) entry which is preliminary data.</text>
</comment>
<reference evidence="2 3" key="1">
    <citation type="submission" date="2020-10" db="EMBL/GenBank/DDBJ databases">
        <title>Connecting structure to function with the recovery of over 1000 high-quality activated sludge metagenome-assembled genomes encoding full-length rRNA genes using long-read sequencing.</title>
        <authorList>
            <person name="Singleton C.M."/>
            <person name="Petriglieri F."/>
            <person name="Kristensen J.M."/>
            <person name="Kirkegaard R.H."/>
            <person name="Michaelsen T.Y."/>
            <person name="Andersen M.H."/>
            <person name="Karst S.M."/>
            <person name="Dueholm M.S."/>
            <person name="Nielsen P.H."/>
            <person name="Albertsen M."/>
        </authorList>
    </citation>
    <scope>NUCLEOTIDE SEQUENCE [LARGE SCALE GENOMIC DNA]</scope>
    <source>
        <strain evidence="2">OdNE_18-Q3-R46-58_MAXAC.008</strain>
    </source>
</reference>
<dbReference type="Pfam" id="PF13723">
    <property type="entry name" value="Ketoacyl-synt_2"/>
    <property type="match status" value="1"/>
</dbReference>